<sequence>MYLTRSMTKVLQGVAILCMLGLHLFNRNEISNYYDVSLYVNIFGTPIPLLTIISYSFDCCVPIYLFCSGYGLAKNYIDNDIQYNNKNLKRIKNLLYRYWLIMIITCIVGYCMGMRDVYPGSLTNFISNIFLLKSSYVGAFWFVQTYILLVILSKKIFETIGKYEYKLIIAISFLLYVLAFIIEKKILVFSMNESLNLFIDALMLLLRSQFSFVIGGIFAYKTIINQNIEKILSNNILVIILQICG</sequence>
<feature type="transmembrane region" description="Helical" evidence="1">
    <location>
        <begin position="202"/>
        <end position="220"/>
    </location>
</feature>
<dbReference type="RefSeq" id="WP_172473149.1">
    <property type="nucleotide sequence ID" value="NZ_BLMI01000255.1"/>
</dbReference>
<comment type="caution">
    <text evidence="3">The sequence shown here is derived from an EMBL/GenBank/DDBJ whole genome shotgun (WGS) entry which is preliminary data.</text>
</comment>
<keyword evidence="1" id="KW-1133">Transmembrane helix</keyword>
<feature type="transmembrane region" description="Helical" evidence="1">
    <location>
        <begin position="51"/>
        <end position="73"/>
    </location>
</feature>
<feature type="transmembrane region" description="Helical" evidence="1">
    <location>
        <begin position="94"/>
        <end position="115"/>
    </location>
</feature>
<dbReference type="InterPro" id="IPR002656">
    <property type="entry name" value="Acyl_transf_3_dom"/>
</dbReference>
<evidence type="ECO:0000256" key="1">
    <source>
        <dbReference type="SAM" id="Phobius"/>
    </source>
</evidence>
<feature type="transmembrane region" description="Helical" evidence="1">
    <location>
        <begin position="135"/>
        <end position="153"/>
    </location>
</feature>
<evidence type="ECO:0000313" key="3">
    <source>
        <dbReference type="EMBL" id="GFI42001.1"/>
    </source>
</evidence>
<reference evidence="3 4" key="1">
    <citation type="journal article" date="2020" name="Microbiome">
        <title>Single-cell genomics of uncultured bacteria reveals dietary fiber responders in the mouse gut microbiota.</title>
        <authorList>
            <person name="Chijiiwa R."/>
            <person name="Hosokawa M."/>
            <person name="Kogawa M."/>
            <person name="Nishikawa Y."/>
            <person name="Ide K."/>
            <person name="Sakanashi C."/>
            <person name="Takahashi K."/>
            <person name="Takeyama H."/>
        </authorList>
    </citation>
    <scope>NUCLEOTIDE SEQUENCE [LARGE SCALE GENOMIC DNA]</scope>
    <source>
        <strain evidence="3">IMSAGC_017</strain>
    </source>
</reference>
<gene>
    <name evidence="3" type="ORF">IMSAGC017_02047</name>
</gene>
<evidence type="ECO:0000259" key="2">
    <source>
        <dbReference type="Pfam" id="PF01757"/>
    </source>
</evidence>
<dbReference type="Pfam" id="PF01757">
    <property type="entry name" value="Acyl_transf_3"/>
    <property type="match status" value="1"/>
</dbReference>
<dbReference type="Proteomes" id="UP000490821">
    <property type="component" value="Unassembled WGS sequence"/>
</dbReference>
<evidence type="ECO:0000313" key="4">
    <source>
        <dbReference type="Proteomes" id="UP000490821"/>
    </source>
</evidence>
<dbReference type="EMBL" id="BLMI01000255">
    <property type="protein sequence ID" value="GFI42001.1"/>
    <property type="molecule type" value="Genomic_DNA"/>
</dbReference>
<dbReference type="GO" id="GO:0016747">
    <property type="term" value="F:acyltransferase activity, transferring groups other than amino-acyl groups"/>
    <property type="evidence" value="ECO:0007669"/>
    <property type="project" value="InterPro"/>
</dbReference>
<keyword evidence="1" id="KW-0812">Transmembrane</keyword>
<keyword evidence="1" id="KW-0472">Membrane</keyword>
<proteinExistence type="predicted"/>
<accession>A0A829ZC40</accession>
<dbReference type="AlphaFoldDB" id="A0A829ZC40"/>
<feature type="domain" description="Acyltransferase 3" evidence="2">
    <location>
        <begin position="10"/>
        <end position="221"/>
    </location>
</feature>
<feature type="transmembrane region" description="Helical" evidence="1">
    <location>
        <begin position="165"/>
        <end position="182"/>
    </location>
</feature>
<organism evidence="3 4">
    <name type="scientific">Thomasclavelia cocleata</name>
    <dbReference type="NCBI Taxonomy" id="69824"/>
    <lineage>
        <taxon>Bacteria</taxon>
        <taxon>Bacillati</taxon>
        <taxon>Bacillota</taxon>
        <taxon>Erysipelotrichia</taxon>
        <taxon>Erysipelotrichales</taxon>
        <taxon>Coprobacillaceae</taxon>
        <taxon>Thomasclavelia</taxon>
    </lineage>
</organism>
<name>A0A829ZC40_9FIRM</name>
<protein>
    <recommendedName>
        <fullName evidence="2">Acyltransferase 3 domain-containing protein</fullName>
    </recommendedName>
</protein>